<reference evidence="2" key="1">
    <citation type="submission" date="2022-02" db="EMBL/GenBank/DDBJ databases">
        <title>Aestuariibaculum sp., a marine bacterium isolated from sediment in Guangxi.</title>
        <authorList>
            <person name="Ying J."/>
        </authorList>
    </citation>
    <scope>NUCLEOTIDE SEQUENCE</scope>
    <source>
        <strain evidence="2">L182</strain>
    </source>
</reference>
<evidence type="ECO:0000256" key="1">
    <source>
        <dbReference type="SAM" id="SignalP"/>
    </source>
</evidence>
<keyword evidence="1" id="KW-0732">Signal</keyword>
<dbReference type="InterPro" id="IPR032299">
    <property type="entry name" value="DUF4843"/>
</dbReference>
<dbReference type="EMBL" id="JAKVQD010000001">
    <property type="protein sequence ID" value="MCH4551336.1"/>
    <property type="molecule type" value="Genomic_DNA"/>
</dbReference>
<dbReference type="Pfam" id="PF16132">
    <property type="entry name" value="DUF4843"/>
    <property type="match status" value="1"/>
</dbReference>
<feature type="signal peptide" evidence="1">
    <location>
        <begin position="1"/>
        <end position="19"/>
    </location>
</feature>
<evidence type="ECO:0000313" key="3">
    <source>
        <dbReference type="Proteomes" id="UP001156141"/>
    </source>
</evidence>
<dbReference type="RefSeq" id="WP_240571670.1">
    <property type="nucleotide sequence ID" value="NZ_CP136709.1"/>
</dbReference>
<protein>
    <submittedName>
        <fullName evidence="2">DUF4843 domain-containing protein</fullName>
    </submittedName>
</protein>
<name>A0ABS9RFQ7_9FLAO</name>
<gene>
    <name evidence="2" type="ORF">MKW35_01795</name>
</gene>
<comment type="caution">
    <text evidence="2">The sequence shown here is derived from an EMBL/GenBank/DDBJ whole genome shotgun (WGS) entry which is preliminary data.</text>
</comment>
<evidence type="ECO:0000313" key="2">
    <source>
        <dbReference type="EMBL" id="MCH4551336.1"/>
    </source>
</evidence>
<organism evidence="2 3">
    <name type="scientific">Aestuariibaculum lutulentum</name>
    <dbReference type="NCBI Taxonomy" id="2920935"/>
    <lineage>
        <taxon>Bacteria</taxon>
        <taxon>Pseudomonadati</taxon>
        <taxon>Bacteroidota</taxon>
        <taxon>Flavobacteriia</taxon>
        <taxon>Flavobacteriales</taxon>
        <taxon>Flavobacteriaceae</taxon>
    </lineage>
</organism>
<feature type="chain" id="PRO_5045838021" evidence="1">
    <location>
        <begin position="20"/>
        <end position="259"/>
    </location>
</feature>
<proteinExistence type="predicted"/>
<keyword evidence="3" id="KW-1185">Reference proteome</keyword>
<sequence>MKKIILYITAVCLSCFTMACDEDTLNTYSAKDNIYYTWPVEGVRLEGATVYPDSLGNTFAFQPAEITETVFNLKVSVQGKVVDYDREIKVNIGANSTAKQGVHFDLPEKIIFGANKASDVIPITFYRTSDMKENSYTLVLELVEGGDFSVDMKDEVIDPLTQEKRSFSVFQLTINDILRTPKFWYWYYLGDFSAKKMILLTELFGIPLDFYETTDGYEYDLMKYQGLYTQRYLNEREKAGEPILEDDGTPMIMGPNVQN</sequence>
<dbReference type="Proteomes" id="UP001156141">
    <property type="component" value="Unassembled WGS sequence"/>
</dbReference>
<accession>A0ABS9RFQ7</accession>
<dbReference type="PROSITE" id="PS51257">
    <property type="entry name" value="PROKAR_LIPOPROTEIN"/>
    <property type="match status" value="1"/>
</dbReference>